<dbReference type="EMBL" id="JBEUSY010000237">
    <property type="protein sequence ID" value="KAL1241954.1"/>
    <property type="molecule type" value="Genomic_DNA"/>
</dbReference>
<evidence type="ECO:0000313" key="2">
    <source>
        <dbReference type="Proteomes" id="UP001558632"/>
    </source>
</evidence>
<organism evidence="1 2">
    <name type="scientific">Trichinella spiralis</name>
    <name type="common">Trichina worm</name>
    <dbReference type="NCBI Taxonomy" id="6334"/>
    <lineage>
        <taxon>Eukaryota</taxon>
        <taxon>Metazoa</taxon>
        <taxon>Ecdysozoa</taxon>
        <taxon>Nematoda</taxon>
        <taxon>Enoplea</taxon>
        <taxon>Dorylaimia</taxon>
        <taxon>Trichinellida</taxon>
        <taxon>Trichinellidae</taxon>
        <taxon>Trichinella</taxon>
    </lineage>
</organism>
<keyword evidence="1" id="KW-0808">Transferase</keyword>
<dbReference type="GO" id="GO:0016301">
    <property type="term" value="F:kinase activity"/>
    <property type="evidence" value="ECO:0007669"/>
    <property type="project" value="UniProtKB-KW"/>
</dbReference>
<proteinExistence type="predicted"/>
<keyword evidence="1" id="KW-0418">Kinase</keyword>
<comment type="caution">
    <text evidence="1">The sequence shown here is derived from an EMBL/GenBank/DDBJ whole genome shotgun (WGS) entry which is preliminary data.</text>
</comment>
<keyword evidence="2" id="KW-1185">Reference proteome</keyword>
<evidence type="ECO:0000313" key="1">
    <source>
        <dbReference type="EMBL" id="KAL1241954.1"/>
    </source>
</evidence>
<accession>A0ABR3KP66</accession>
<protein>
    <submittedName>
        <fullName evidence="1">FAST kinase domain-containing protein 2</fullName>
    </submittedName>
</protein>
<gene>
    <name evidence="1" type="ORF">TSPI_01118</name>
</gene>
<reference evidence="1 2" key="1">
    <citation type="submission" date="2024-07" db="EMBL/GenBank/DDBJ databases">
        <title>Enhanced genomic and transcriptomic resources for Trichinella pseudospiralis and T. spiralis underpin the discovery of pronounced molecular differences between stages and species.</title>
        <authorList>
            <person name="Pasi K.K."/>
            <person name="La Rosa G."/>
            <person name="Gomez-Morales M.A."/>
            <person name="Tosini F."/>
            <person name="Sumanam S."/>
            <person name="Young N.D."/>
            <person name="Chang B.C."/>
            <person name="Robin G.B."/>
        </authorList>
    </citation>
    <scope>NUCLEOTIDE SEQUENCE [LARGE SCALE GENOMIC DNA]</scope>
    <source>
        <strain evidence="1">ISS534</strain>
    </source>
</reference>
<sequence>MSPRRTLTPSHANENFSIFGDRLLGGDGGGSGFTRDVNVEEQSIDFGLFDLDETNQAHSLLSSALCVVVD</sequence>
<dbReference type="Proteomes" id="UP001558632">
    <property type="component" value="Unassembled WGS sequence"/>
</dbReference>
<name>A0ABR3KP66_TRISP</name>